<dbReference type="Gene3D" id="3.30.40.10">
    <property type="entry name" value="Zinc/RING finger domain, C3HC4 (zinc finger)"/>
    <property type="match status" value="2"/>
</dbReference>
<evidence type="ECO:0000256" key="2">
    <source>
        <dbReference type="ARBA" id="ARBA00022771"/>
    </source>
</evidence>
<organism evidence="7 8">
    <name type="scientific">Platanthera zijinensis</name>
    <dbReference type="NCBI Taxonomy" id="2320716"/>
    <lineage>
        <taxon>Eukaryota</taxon>
        <taxon>Viridiplantae</taxon>
        <taxon>Streptophyta</taxon>
        <taxon>Embryophyta</taxon>
        <taxon>Tracheophyta</taxon>
        <taxon>Spermatophyta</taxon>
        <taxon>Magnoliopsida</taxon>
        <taxon>Liliopsida</taxon>
        <taxon>Asparagales</taxon>
        <taxon>Orchidaceae</taxon>
        <taxon>Orchidoideae</taxon>
        <taxon>Orchideae</taxon>
        <taxon>Orchidinae</taxon>
        <taxon>Platanthera</taxon>
    </lineage>
</organism>
<evidence type="ECO:0000256" key="3">
    <source>
        <dbReference type="ARBA" id="ARBA00022833"/>
    </source>
</evidence>
<dbReference type="InterPro" id="IPR049439">
    <property type="entry name" value="TRAFD1-XIAF1_Znf"/>
</dbReference>
<dbReference type="GO" id="GO:0005739">
    <property type="term" value="C:mitochondrion"/>
    <property type="evidence" value="ECO:0007669"/>
    <property type="project" value="TreeGrafter"/>
</dbReference>
<proteinExistence type="predicted"/>
<keyword evidence="3" id="KW-0862">Zinc</keyword>
<evidence type="ECO:0000256" key="4">
    <source>
        <dbReference type="SAM" id="MobiDB-lite"/>
    </source>
</evidence>
<dbReference type="EMBL" id="JBBWWQ010000008">
    <property type="protein sequence ID" value="KAK8940997.1"/>
    <property type="molecule type" value="Genomic_DNA"/>
</dbReference>
<dbReference type="AlphaFoldDB" id="A0AAP0G6N7"/>
<evidence type="ECO:0000256" key="1">
    <source>
        <dbReference type="ARBA" id="ARBA00022723"/>
    </source>
</evidence>
<dbReference type="PANTHER" id="PTHR16295:SF10">
    <property type="entry name" value="EXPRESSED PROTEIN"/>
    <property type="match status" value="1"/>
</dbReference>
<dbReference type="GO" id="GO:0008270">
    <property type="term" value="F:zinc ion binding"/>
    <property type="evidence" value="ECO:0007669"/>
    <property type="project" value="UniProtKB-KW"/>
</dbReference>
<comment type="caution">
    <text evidence="7">The sequence shown here is derived from an EMBL/GenBank/DDBJ whole genome shotgun (WGS) entry which is preliminary data.</text>
</comment>
<keyword evidence="2" id="KW-0863">Zinc-finger</keyword>
<keyword evidence="1" id="KW-0479">Metal-binding</keyword>
<reference evidence="7 8" key="1">
    <citation type="journal article" date="2022" name="Nat. Plants">
        <title>Genomes of leafy and leafless Platanthera orchids illuminate the evolution of mycoheterotrophy.</title>
        <authorList>
            <person name="Li M.H."/>
            <person name="Liu K.W."/>
            <person name="Li Z."/>
            <person name="Lu H.C."/>
            <person name="Ye Q.L."/>
            <person name="Zhang D."/>
            <person name="Wang J.Y."/>
            <person name="Li Y.F."/>
            <person name="Zhong Z.M."/>
            <person name="Liu X."/>
            <person name="Yu X."/>
            <person name="Liu D.K."/>
            <person name="Tu X.D."/>
            <person name="Liu B."/>
            <person name="Hao Y."/>
            <person name="Liao X.Y."/>
            <person name="Jiang Y.T."/>
            <person name="Sun W.H."/>
            <person name="Chen J."/>
            <person name="Chen Y.Q."/>
            <person name="Ai Y."/>
            <person name="Zhai J.W."/>
            <person name="Wu S.S."/>
            <person name="Zhou Z."/>
            <person name="Hsiao Y.Y."/>
            <person name="Wu W.L."/>
            <person name="Chen Y.Y."/>
            <person name="Lin Y.F."/>
            <person name="Hsu J.L."/>
            <person name="Li C.Y."/>
            <person name="Wang Z.W."/>
            <person name="Zhao X."/>
            <person name="Zhong W.Y."/>
            <person name="Ma X.K."/>
            <person name="Ma L."/>
            <person name="Huang J."/>
            <person name="Chen G.Z."/>
            <person name="Huang M.Z."/>
            <person name="Huang L."/>
            <person name="Peng D.H."/>
            <person name="Luo Y.B."/>
            <person name="Zou S.Q."/>
            <person name="Chen S.P."/>
            <person name="Lan S."/>
            <person name="Tsai W.C."/>
            <person name="Van de Peer Y."/>
            <person name="Liu Z.J."/>
        </authorList>
    </citation>
    <scope>NUCLEOTIDE SEQUENCE [LARGE SCALE GENOMIC DNA]</scope>
    <source>
        <strain evidence="7">Lor287</strain>
    </source>
</reference>
<evidence type="ECO:0000313" key="8">
    <source>
        <dbReference type="Proteomes" id="UP001418222"/>
    </source>
</evidence>
<feature type="transmembrane region" description="Helical" evidence="5">
    <location>
        <begin position="199"/>
        <end position="217"/>
    </location>
</feature>
<gene>
    <name evidence="7" type="ORF">KSP39_PZI010376</name>
</gene>
<keyword evidence="5" id="KW-0472">Membrane</keyword>
<accession>A0AAP0G6N7</accession>
<evidence type="ECO:0000313" key="7">
    <source>
        <dbReference type="EMBL" id="KAK8940997.1"/>
    </source>
</evidence>
<dbReference type="Proteomes" id="UP001418222">
    <property type="component" value="Unassembled WGS sequence"/>
</dbReference>
<evidence type="ECO:0000259" key="6">
    <source>
        <dbReference type="Pfam" id="PF21366"/>
    </source>
</evidence>
<feature type="region of interest" description="Disordered" evidence="4">
    <location>
        <begin position="153"/>
        <end position="193"/>
    </location>
</feature>
<feature type="domain" description="TRAFD1/XAF1 zinc finger" evidence="6">
    <location>
        <begin position="102"/>
        <end position="135"/>
    </location>
</feature>
<keyword evidence="5" id="KW-0812">Transmembrane</keyword>
<dbReference type="Pfam" id="PF21366">
    <property type="entry name" value="TRAFD1-XIAF1_ZnF"/>
    <property type="match status" value="1"/>
</dbReference>
<sequence length="221" mass="24936">MAITSDSLTTICGHCERDIPILNMQLHYAHCSRNLQKCSICGDIVPIKHADEHFKGSHAPIDCSLCSETIEREYWSLHQGEKCPKRIVTCDFCEFPLPATDLLEHQEVCGNRTELCHICNKYIRLRELNQHEFYCEAYSKVIAESSVSRNEAVVERDEGARRRQTNSLSEEAVHRRNASDSSGEGGHRRGGRSSPNTRIIYTIAITGIAVLIGSFFLSRRG</sequence>
<keyword evidence="5" id="KW-1133">Transmembrane helix</keyword>
<protein>
    <recommendedName>
        <fullName evidence="6">TRAFD1/XAF1 zinc finger domain-containing protein</fullName>
    </recommendedName>
</protein>
<keyword evidence="8" id="KW-1185">Reference proteome</keyword>
<dbReference type="PANTHER" id="PTHR16295">
    <property type="entry name" value="TRAF-TYPE ZINC FINGER PROTEIN-RELATED"/>
    <property type="match status" value="1"/>
</dbReference>
<name>A0AAP0G6N7_9ASPA</name>
<evidence type="ECO:0000256" key="5">
    <source>
        <dbReference type="SAM" id="Phobius"/>
    </source>
</evidence>
<dbReference type="InterPro" id="IPR013083">
    <property type="entry name" value="Znf_RING/FYVE/PHD"/>
</dbReference>
<dbReference type="InterPro" id="IPR051986">
    <property type="entry name" value="Innate_Immune_Apopt_Reg"/>
</dbReference>